<comment type="similarity">
    <text evidence="1">Belongs to the peptidase C40 family.</text>
</comment>
<dbReference type="Gene3D" id="2.30.30.40">
    <property type="entry name" value="SH3 Domains"/>
    <property type="match status" value="2"/>
</dbReference>
<dbReference type="InterPro" id="IPR041382">
    <property type="entry name" value="SH3_16"/>
</dbReference>
<dbReference type="InterPro" id="IPR051202">
    <property type="entry name" value="Peptidase_C40"/>
</dbReference>
<evidence type="ECO:0000259" key="5">
    <source>
        <dbReference type="PROSITE" id="PS51935"/>
    </source>
</evidence>
<name>E7RMJ7_9BACT</name>
<accession>E7RMJ7</accession>
<proteinExistence type="inferred from homology"/>
<organism evidence="6 7">
    <name type="scientific">Hoylesella oralis ATCC 33269</name>
    <dbReference type="NCBI Taxonomy" id="873533"/>
    <lineage>
        <taxon>Bacteria</taxon>
        <taxon>Pseudomonadati</taxon>
        <taxon>Bacteroidota</taxon>
        <taxon>Bacteroidia</taxon>
        <taxon>Bacteroidales</taxon>
        <taxon>Prevotellaceae</taxon>
        <taxon>Hoylesella</taxon>
    </lineage>
</organism>
<dbReference type="InterPro" id="IPR003646">
    <property type="entry name" value="SH3-like_bac-type"/>
</dbReference>
<evidence type="ECO:0000256" key="1">
    <source>
        <dbReference type="ARBA" id="ARBA00007074"/>
    </source>
</evidence>
<protein>
    <submittedName>
        <fullName evidence="6">NlpC/P60 family protein</fullName>
    </submittedName>
</protein>
<comment type="caution">
    <text evidence="6">The sequence shown here is derived from an EMBL/GenBank/DDBJ whole genome shotgun (WGS) entry which is preliminary data.</text>
</comment>
<dbReference type="Pfam" id="PF18348">
    <property type="entry name" value="SH3_16"/>
    <property type="match status" value="1"/>
</dbReference>
<feature type="domain" description="NlpC/P60" evidence="5">
    <location>
        <begin position="135"/>
        <end position="269"/>
    </location>
</feature>
<evidence type="ECO:0000256" key="3">
    <source>
        <dbReference type="ARBA" id="ARBA00022801"/>
    </source>
</evidence>
<dbReference type="HOGENOM" id="CLU_016043_13_2_10"/>
<dbReference type="GO" id="GO:0006508">
    <property type="term" value="P:proteolysis"/>
    <property type="evidence" value="ECO:0007669"/>
    <property type="project" value="UniProtKB-KW"/>
</dbReference>
<dbReference type="InterPro" id="IPR038765">
    <property type="entry name" value="Papain-like_cys_pep_sf"/>
</dbReference>
<dbReference type="PROSITE" id="PS51935">
    <property type="entry name" value="NLPC_P60"/>
    <property type="match status" value="1"/>
</dbReference>
<dbReference type="Pfam" id="PF00877">
    <property type="entry name" value="NLPC_P60"/>
    <property type="match status" value="1"/>
</dbReference>
<dbReference type="Pfam" id="PF08239">
    <property type="entry name" value="SH3_3"/>
    <property type="match status" value="1"/>
</dbReference>
<dbReference type="MEROPS" id="C40.009"/>
<dbReference type="AlphaFoldDB" id="E7RMJ7"/>
<dbReference type="SUPFAM" id="SSF54001">
    <property type="entry name" value="Cysteine proteinases"/>
    <property type="match status" value="1"/>
</dbReference>
<keyword evidence="4" id="KW-0788">Thiol protease</keyword>
<evidence type="ECO:0000256" key="2">
    <source>
        <dbReference type="ARBA" id="ARBA00022670"/>
    </source>
</evidence>
<evidence type="ECO:0000313" key="6">
    <source>
        <dbReference type="EMBL" id="EFZ37978.1"/>
    </source>
</evidence>
<evidence type="ECO:0000256" key="4">
    <source>
        <dbReference type="ARBA" id="ARBA00022807"/>
    </source>
</evidence>
<keyword evidence="3" id="KW-0378">Hydrolase</keyword>
<keyword evidence="2" id="KW-0645">Protease</keyword>
<evidence type="ECO:0000313" key="7">
    <source>
        <dbReference type="Proteomes" id="UP000005580"/>
    </source>
</evidence>
<gene>
    <name evidence="6" type="ORF">HMPREF0663_10347</name>
</gene>
<dbReference type="InterPro" id="IPR000064">
    <property type="entry name" value="NLP_P60_dom"/>
</dbReference>
<dbReference type="PANTHER" id="PTHR47053:SF1">
    <property type="entry name" value="MUREIN DD-ENDOPEPTIDASE MEPH-RELATED"/>
    <property type="match status" value="1"/>
</dbReference>
<dbReference type="eggNOG" id="COG0791">
    <property type="taxonomic scope" value="Bacteria"/>
</dbReference>
<reference evidence="6" key="1">
    <citation type="submission" date="2011-01" db="EMBL/GenBank/DDBJ databases">
        <authorList>
            <person name="Muzny D."/>
            <person name="Qin X."/>
            <person name="Buhay C."/>
            <person name="Dugan-Rocha S."/>
            <person name="Ding Y."/>
            <person name="Chen G."/>
            <person name="Hawes A."/>
            <person name="Holder M."/>
            <person name="Jhangiani S."/>
            <person name="Johnson A."/>
            <person name="Khan Z."/>
            <person name="Li Z."/>
            <person name="Liu W."/>
            <person name="Liu X."/>
            <person name="Perez L."/>
            <person name="Shen H."/>
            <person name="Wang Q."/>
            <person name="Watt J."/>
            <person name="Xi L."/>
            <person name="Xin Y."/>
            <person name="Zhou J."/>
            <person name="Deng J."/>
            <person name="Jiang H."/>
            <person name="Liu Y."/>
            <person name="Qu J."/>
            <person name="Song X.-Z."/>
            <person name="Zhang L."/>
            <person name="Villasana D."/>
            <person name="Johnson A."/>
            <person name="Liu J."/>
            <person name="Liyanage D."/>
            <person name="Lorensuhewa L."/>
            <person name="Robinson T."/>
            <person name="Song A."/>
            <person name="Song B.-B."/>
            <person name="Dinh H."/>
            <person name="Thornton R."/>
            <person name="Coyle M."/>
            <person name="Francisco L."/>
            <person name="Jackson L."/>
            <person name="Javaid M."/>
            <person name="Korchina V."/>
            <person name="Kovar C."/>
            <person name="Mata R."/>
            <person name="Mathew T."/>
            <person name="Ngo R."/>
            <person name="Nguyen L."/>
            <person name="Nguyen N."/>
            <person name="Okwuonu G."/>
            <person name="Ongeri F."/>
            <person name="Pham C."/>
            <person name="Simmons D."/>
            <person name="Wilczek-Boney K."/>
            <person name="Hale W."/>
            <person name="Jakkamsetti A."/>
            <person name="Pham P."/>
            <person name="Ruth R."/>
            <person name="San Lucas F."/>
            <person name="Warren J."/>
            <person name="Zhang J."/>
            <person name="Zhao Z."/>
            <person name="Zhou C."/>
            <person name="Zhu D."/>
            <person name="Lee S."/>
            <person name="Bess C."/>
            <person name="Blankenburg K."/>
            <person name="Forbes L."/>
            <person name="Fu Q."/>
            <person name="Gubbala S."/>
            <person name="Hirani K."/>
            <person name="Jayaseelan J.C."/>
            <person name="Lara F."/>
            <person name="Munidasa M."/>
            <person name="Palculict T."/>
            <person name="Patil S."/>
            <person name="Pu L.-L."/>
            <person name="Saada N."/>
            <person name="Tang L."/>
            <person name="Weissenberger G."/>
            <person name="Zhu Y."/>
            <person name="Hemphill L."/>
            <person name="Shang Y."/>
            <person name="Youmans B."/>
            <person name="Ayvaz T."/>
            <person name="Ross M."/>
            <person name="Santibanez J."/>
            <person name="Aqrawi P."/>
            <person name="Gross S."/>
            <person name="Joshi V."/>
            <person name="Fowler G."/>
            <person name="Nazareth L."/>
            <person name="Reid J."/>
            <person name="Worley K."/>
            <person name="Petrosino J."/>
            <person name="Highlander S."/>
            <person name="Gibbs R."/>
        </authorList>
    </citation>
    <scope>NUCLEOTIDE SEQUENCE [LARGE SCALE GENOMIC DNA]</scope>
    <source>
        <strain evidence="6">ATCC 33269</strain>
    </source>
</reference>
<sequence>MCNLRQAADYDAGQASQALLGMPLRVNRKSGAWLQVTTPDDYESWVLAQTVRQVTRTELAAWNTGGQVMVTALYAFVHERPDARAQTVSDVVAGDRLKLLGKQGTFFHVAYPDGRKGYLHVRNGQEIRAWRRTVKRNAASIIASAKRLIGLPYMWGGTSTKGVDCSGFVRTTLLMHDIVIPRDASQQAYKGEHLEIAPDFGNLMAGDLVFFGSRDEETGKPHVSHVGIYLGNKKFIHSLGFVHISSFNPQDKEYDEYDLNRLLWAQRVLPYINKVDGMSTTDRNAYYK</sequence>
<dbReference type="STRING" id="28134.SAMN05444288_0514"/>
<dbReference type="GO" id="GO:0008234">
    <property type="term" value="F:cysteine-type peptidase activity"/>
    <property type="evidence" value="ECO:0007669"/>
    <property type="project" value="UniProtKB-KW"/>
</dbReference>
<dbReference type="EMBL" id="AEPE02000002">
    <property type="protein sequence ID" value="EFZ37978.1"/>
    <property type="molecule type" value="Genomic_DNA"/>
</dbReference>
<dbReference type="PANTHER" id="PTHR47053">
    <property type="entry name" value="MUREIN DD-ENDOPEPTIDASE MEPH-RELATED"/>
    <property type="match status" value="1"/>
</dbReference>
<keyword evidence="7" id="KW-1185">Reference proteome</keyword>
<dbReference type="Proteomes" id="UP000005580">
    <property type="component" value="Unassembled WGS sequence"/>
</dbReference>
<dbReference type="Gene3D" id="3.90.1720.10">
    <property type="entry name" value="endopeptidase domain like (from Nostoc punctiforme)"/>
    <property type="match status" value="1"/>
</dbReference>